<dbReference type="GO" id="GO:0005829">
    <property type="term" value="C:cytosol"/>
    <property type="evidence" value="ECO:0007669"/>
    <property type="project" value="TreeGrafter"/>
</dbReference>
<gene>
    <name evidence="5" type="primary">nusG</name>
    <name evidence="10" type="ORF">J3R75_000936</name>
</gene>
<dbReference type="Proteomes" id="UP001238163">
    <property type="component" value="Unassembled WGS sequence"/>
</dbReference>
<dbReference type="PANTHER" id="PTHR30265:SF2">
    <property type="entry name" value="TRANSCRIPTION TERMINATION_ANTITERMINATION PROTEIN NUSG"/>
    <property type="match status" value="1"/>
</dbReference>
<dbReference type="InterPro" id="IPR005824">
    <property type="entry name" value="KOW"/>
</dbReference>
<dbReference type="GO" id="GO:0031564">
    <property type="term" value="P:transcription antitermination"/>
    <property type="evidence" value="ECO:0007669"/>
    <property type="project" value="UniProtKB-UniRule"/>
</dbReference>
<dbReference type="Gene3D" id="2.30.30.30">
    <property type="match status" value="1"/>
</dbReference>
<feature type="domain" description="KOW" evidence="9">
    <location>
        <begin position="138"/>
        <end position="165"/>
    </location>
</feature>
<dbReference type="CDD" id="cd06091">
    <property type="entry name" value="KOW_NusG"/>
    <property type="match status" value="1"/>
</dbReference>
<evidence type="ECO:0000256" key="4">
    <source>
        <dbReference type="ARBA" id="ARBA00023163"/>
    </source>
</evidence>
<dbReference type="InterPro" id="IPR001062">
    <property type="entry name" value="Transcrpt_antiterm_NusG"/>
</dbReference>
<sequence>MDEVPSKARWYVMQVMSGQENRVLKSIEHRCRQNQANGIDNGIYEVIIPIKKVEDRRNGKKIISERKLFPGYVLLHAEIYGDNEQLKPETWGFIKETQGVIGLIGGDHPVPLTEQEVSDMIPKEGEESELTAPVRPTLPPVGSRVKVTSGPFEGFEGLVENADEVRLRLTVSVSIFGRSTPVEVESWQVEIPEE</sequence>
<dbReference type="InterPro" id="IPR014722">
    <property type="entry name" value="Rib_uL2_dom2"/>
</dbReference>
<comment type="similarity">
    <text evidence="5 7">Belongs to the NusG family.</text>
</comment>
<accession>A0AAE3VEM7</accession>
<dbReference type="SUPFAM" id="SSF50104">
    <property type="entry name" value="Translation proteins SH3-like domain"/>
    <property type="match status" value="1"/>
</dbReference>
<evidence type="ECO:0000313" key="10">
    <source>
        <dbReference type="EMBL" id="MDQ0288829.1"/>
    </source>
</evidence>
<keyword evidence="4 5" id="KW-0804">Transcription</keyword>
<dbReference type="InterPro" id="IPR015869">
    <property type="entry name" value="Transcrpt_antiterm_NusG_bac_CS"/>
</dbReference>
<dbReference type="InterPro" id="IPR047050">
    <property type="entry name" value="NGN"/>
</dbReference>
<dbReference type="InterPro" id="IPR008991">
    <property type="entry name" value="Translation_prot_SH3-like_sf"/>
</dbReference>
<comment type="function">
    <text evidence="5 7">Participates in transcription elongation, termination and antitermination.</text>
</comment>
<keyword evidence="3 5" id="KW-0805">Transcription regulation</keyword>
<evidence type="ECO:0000313" key="11">
    <source>
        <dbReference type="Proteomes" id="UP001238163"/>
    </source>
</evidence>
<evidence type="ECO:0000256" key="5">
    <source>
        <dbReference type="HAMAP-Rule" id="MF_00948"/>
    </source>
</evidence>
<dbReference type="SMART" id="SM00739">
    <property type="entry name" value="KOW"/>
    <property type="match status" value="1"/>
</dbReference>
<dbReference type="PANTHER" id="PTHR30265">
    <property type="entry name" value="RHO-INTERACTING TRANSCRIPTION TERMINATION FACTOR NUSG"/>
    <property type="match status" value="1"/>
</dbReference>
<dbReference type="Pfam" id="PF00467">
    <property type="entry name" value="KOW"/>
    <property type="match status" value="1"/>
</dbReference>
<dbReference type="SMART" id="SM00738">
    <property type="entry name" value="NGN"/>
    <property type="match status" value="1"/>
</dbReference>
<comment type="caution">
    <text evidence="10">The sequence shown here is derived from an EMBL/GenBank/DDBJ whole genome shotgun (WGS) entry which is preliminary data.</text>
</comment>
<evidence type="ECO:0000259" key="8">
    <source>
        <dbReference type="SMART" id="SM00738"/>
    </source>
</evidence>
<dbReference type="NCBIfam" id="TIGR00922">
    <property type="entry name" value="nusG"/>
    <property type="match status" value="1"/>
</dbReference>
<evidence type="ECO:0000256" key="1">
    <source>
        <dbReference type="ARBA" id="ARBA00022472"/>
    </source>
</evidence>
<dbReference type="GO" id="GO:0006354">
    <property type="term" value="P:DNA-templated transcription elongation"/>
    <property type="evidence" value="ECO:0007669"/>
    <property type="project" value="UniProtKB-UniRule"/>
</dbReference>
<evidence type="ECO:0000256" key="3">
    <source>
        <dbReference type="ARBA" id="ARBA00023015"/>
    </source>
</evidence>
<evidence type="ECO:0000256" key="2">
    <source>
        <dbReference type="ARBA" id="ARBA00022814"/>
    </source>
</evidence>
<dbReference type="AlphaFoldDB" id="A0AAE3VEM7"/>
<dbReference type="GO" id="GO:0006353">
    <property type="term" value="P:DNA-templated transcription termination"/>
    <property type="evidence" value="ECO:0007669"/>
    <property type="project" value="UniProtKB-UniRule"/>
</dbReference>
<dbReference type="Pfam" id="PF02357">
    <property type="entry name" value="NusG"/>
    <property type="match status" value="1"/>
</dbReference>
<organism evidence="10 11">
    <name type="scientific">Oligosphaera ethanolica</name>
    <dbReference type="NCBI Taxonomy" id="760260"/>
    <lineage>
        <taxon>Bacteria</taxon>
        <taxon>Pseudomonadati</taxon>
        <taxon>Lentisphaerota</taxon>
        <taxon>Oligosphaeria</taxon>
        <taxon>Oligosphaerales</taxon>
        <taxon>Oligosphaeraceae</taxon>
        <taxon>Oligosphaera</taxon>
    </lineage>
</organism>
<dbReference type="InterPro" id="IPR036735">
    <property type="entry name" value="NGN_dom_sf"/>
</dbReference>
<keyword evidence="2 5" id="KW-0889">Transcription antitermination</keyword>
<evidence type="ECO:0000259" key="9">
    <source>
        <dbReference type="SMART" id="SM00739"/>
    </source>
</evidence>
<dbReference type="PRINTS" id="PR00338">
    <property type="entry name" value="NUSGTNSCPFCT"/>
</dbReference>
<dbReference type="RefSeq" id="WP_307260165.1">
    <property type="nucleotide sequence ID" value="NZ_JAUSVL010000001.1"/>
</dbReference>
<dbReference type="HAMAP" id="MF_00948">
    <property type="entry name" value="NusG"/>
    <property type="match status" value="1"/>
</dbReference>
<evidence type="ECO:0000256" key="6">
    <source>
        <dbReference type="NCBIfam" id="TIGR00922"/>
    </source>
</evidence>
<protein>
    <recommendedName>
        <fullName evidence="5 6">Transcription termination/antitermination protein NusG</fullName>
    </recommendedName>
</protein>
<dbReference type="SUPFAM" id="SSF82679">
    <property type="entry name" value="N-utilization substance G protein NusG, N-terminal domain"/>
    <property type="match status" value="1"/>
</dbReference>
<feature type="domain" description="NusG-like N-terminal" evidence="8">
    <location>
        <begin position="7"/>
        <end position="124"/>
    </location>
</feature>
<evidence type="ECO:0000256" key="7">
    <source>
        <dbReference type="RuleBase" id="RU000538"/>
    </source>
</evidence>
<keyword evidence="1 5" id="KW-0806">Transcription termination</keyword>
<dbReference type="InterPro" id="IPR043425">
    <property type="entry name" value="NusG-like"/>
</dbReference>
<proteinExistence type="inferred from homology"/>
<dbReference type="Gene3D" id="3.30.70.940">
    <property type="entry name" value="NusG, N-terminal domain"/>
    <property type="match status" value="1"/>
</dbReference>
<name>A0AAE3VEM7_9BACT</name>
<dbReference type="InterPro" id="IPR006645">
    <property type="entry name" value="NGN-like_dom"/>
</dbReference>
<dbReference type="EMBL" id="JAUSVL010000001">
    <property type="protein sequence ID" value="MDQ0288829.1"/>
    <property type="molecule type" value="Genomic_DNA"/>
</dbReference>
<keyword evidence="11" id="KW-1185">Reference proteome</keyword>
<dbReference type="CDD" id="cd09891">
    <property type="entry name" value="NGN_Bact_1"/>
    <property type="match status" value="1"/>
</dbReference>
<reference evidence="10" key="1">
    <citation type="submission" date="2023-07" db="EMBL/GenBank/DDBJ databases">
        <title>Genomic Encyclopedia of Type Strains, Phase IV (KMG-IV): sequencing the most valuable type-strain genomes for metagenomic binning, comparative biology and taxonomic classification.</title>
        <authorList>
            <person name="Goeker M."/>
        </authorList>
    </citation>
    <scope>NUCLEOTIDE SEQUENCE</scope>
    <source>
        <strain evidence="10">DSM 24202</strain>
    </source>
</reference>
<dbReference type="PROSITE" id="PS01014">
    <property type="entry name" value="NUSG"/>
    <property type="match status" value="1"/>
</dbReference>
<dbReference type="GO" id="GO:0032784">
    <property type="term" value="P:regulation of DNA-templated transcription elongation"/>
    <property type="evidence" value="ECO:0007669"/>
    <property type="project" value="InterPro"/>
</dbReference>